<feature type="region of interest" description="Disordered" evidence="1">
    <location>
        <begin position="64"/>
        <end position="111"/>
    </location>
</feature>
<organism evidence="2 3">
    <name type="scientific">Talaromyces atroroseus</name>
    <dbReference type="NCBI Taxonomy" id="1441469"/>
    <lineage>
        <taxon>Eukaryota</taxon>
        <taxon>Fungi</taxon>
        <taxon>Dikarya</taxon>
        <taxon>Ascomycota</taxon>
        <taxon>Pezizomycotina</taxon>
        <taxon>Eurotiomycetes</taxon>
        <taxon>Eurotiomycetidae</taxon>
        <taxon>Eurotiales</taxon>
        <taxon>Trichocomaceae</taxon>
        <taxon>Talaromyces</taxon>
        <taxon>Talaromyces sect. Trachyspermi</taxon>
    </lineage>
</organism>
<proteinExistence type="predicted"/>
<keyword evidence="3" id="KW-1185">Reference proteome</keyword>
<evidence type="ECO:0000256" key="1">
    <source>
        <dbReference type="SAM" id="MobiDB-lite"/>
    </source>
</evidence>
<sequence length="203" mass="21551">MVNWKVGDANLRLMAAILAVHSIKVDLNAVALAYGHGATSRAIGHQISHVRELSKVLNQEVQNSGVTKAPRGSEQDASSAPQTPRAKATRFGGTRASGTGKGKRKRDAIDDTTERLINPIRGSRVNTEQDGEIPDMAEVQEETPSKRARKPARHLGMVANKGSGAEDDGGLGNPSADLGYAADDSSFVDYEGNAGEFVLPESY</sequence>
<dbReference type="OrthoDB" id="4828117at2759"/>
<dbReference type="EMBL" id="LFMY01000001">
    <property type="protein sequence ID" value="OKL63782.1"/>
    <property type="molecule type" value="Genomic_DNA"/>
</dbReference>
<gene>
    <name evidence="2" type="ORF">UA08_00963</name>
</gene>
<protein>
    <submittedName>
        <fullName evidence="2">Uncharacterized protein</fullName>
    </submittedName>
</protein>
<dbReference type="STRING" id="1441469.A0A225AQ74"/>
<dbReference type="RefSeq" id="XP_020123903.1">
    <property type="nucleotide sequence ID" value="XM_020260827.1"/>
</dbReference>
<reference evidence="2 3" key="1">
    <citation type="submission" date="2015-06" db="EMBL/GenBank/DDBJ databases">
        <title>Talaromyces atroroseus IBT 11181 draft genome.</title>
        <authorList>
            <person name="Rasmussen K.B."/>
            <person name="Rasmussen S."/>
            <person name="Petersen B."/>
            <person name="Sicheritz-Ponten T."/>
            <person name="Mortensen U.H."/>
            <person name="Thrane U."/>
        </authorList>
    </citation>
    <scope>NUCLEOTIDE SEQUENCE [LARGE SCALE GENOMIC DNA]</scope>
    <source>
        <strain evidence="2 3">IBT 11181</strain>
    </source>
</reference>
<evidence type="ECO:0000313" key="3">
    <source>
        <dbReference type="Proteomes" id="UP000214365"/>
    </source>
</evidence>
<evidence type="ECO:0000313" key="2">
    <source>
        <dbReference type="EMBL" id="OKL63782.1"/>
    </source>
</evidence>
<name>A0A225AQ74_TALAT</name>
<dbReference type="Proteomes" id="UP000214365">
    <property type="component" value="Unassembled WGS sequence"/>
</dbReference>
<accession>A0A225AQ74</accession>
<dbReference type="GeneID" id="31000718"/>
<comment type="caution">
    <text evidence="2">The sequence shown here is derived from an EMBL/GenBank/DDBJ whole genome shotgun (WGS) entry which is preliminary data.</text>
</comment>
<dbReference type="AlphaFoldDB" id="A0A225AQ74"/>